<dbReference type="Pfam" id="PF09910">
    <property type="entry name" value="DUF2139"/>
    <property type="match status" value="1"/>
</dbReference>
<gene>
    <name evidence="1" type="ordered locus">TERMP_01967</name>
</gene>
<dbReference type="OrthoDB" id="85148at2157"/>
<name>F0LL34_THEBM</name>
<proteinExistence type="predicted"/>
<evidence type="ECO:0000313" key="2">
    <source>
        <dbReference type="Proteomes" id="UP000007478"/>
    </source>
</evidence>
<dbReference type="PIRSF" id="PIRSF016666">
    <property type="entry name" value="UCP016666"/>
    <property type="match status" value="1"/>
</dbReference>
<dbReference type="InterPro" id="IPR016675">
    <property type="entry name" value="UCP016666"/>
</dbReference>
<dbReference type="AlphaFoldDB" id="F0LL34"/>
<evidence type="ECO:0008006" key="3">
    <source>
        <dbReference type="Google" id="ProtNLM"/>
    </source>
</evidence>
<dbReference type="RefSeq" id="WP_013468237.1">
    <property type="nucleotide sequence ID" value="NC_014804.1"/>
</dbReference>
<dbReference type="GeneID" id="10042282"/>
<dbReference type="HOGENOM" id="CLU_543624_0_0_2"/>
<protein>
    <recommendedName>
        <fullName evidence="3">Phosphate ABC transporter substrate-binding protein</fullName>
    </recommendedName>
</protein>
<dbReference type="KEGG" id="tba:TERMP_01967"/>
<dbReference type="eggNOG" id="arCOG04132">
    <property type="taxonomic scope" value="Archaea"/>
</dbReference>
<sequence length="491" mass="54911">MNQLPNYRFPPRYGPEWGSGGIFGLRYHNGVLYFTVAFEAEAHFVKEDSHRIYEFELVGEKPTSGGDTYNAVDVVDEFIYFGGWVHAPAIYEGKGNEKATINFVNKYSHVHEYDTENDSIRLVWKESIHHPTDWAGEVSDIIYNPYTDELLLAREDGHQNLGIYALDRKKGEIKLLNSAPSPKGTIVHDTAFFGIGKNFAKGLEEIHALDMISGRWEKFKLGESIDGERYLHPHLGAMGSAYNRAFAFVRGGLFVGNPLNDEPFEFFRLFDFYTFYAPFRVNALPLDGGLVIAYNAHHDAIYKPRSPGEIRFAKLTNTIVGPSVLVYIAPPMVKIVGSFGARITSMEKANGKLLLGTNTTPNTGALDATPFDTGNKDIVVLDEKILQEKPPAVSFSIPLAYPSMAMQEGAGAFGGIPLDGYKDPRMVIYASKNNELTIYEYDLTLPPIEACSDKFDIKKGKNIIELNSFSGIVSFRLKEEDFKGKVRIELR</sequence>
<reference evidence="1 2" key="1">
    <citation type="journal article" date="2011" name="J. Bacteriol.">
        <title>Complete genome sequence of the hyperthermophilic, piezophilic, heterotrophic, and carboxydotrophic archaeon Thermococcus barophilus MP.</title>
        <authorList>
            <person name="Vannier P."/>
            <person name="Marteinsson V.T."/>
            <person name="Fridjonsson O.H."/>
            <person name="Oger P."/>
            <person name="Jebbar M."/>
        </authorList>
    </citation>
    <scope>NUCLEOTIDE SEQUENCE [LARGE SCALE GENOMIC DNA]</scope>
    <source>
        <strain evidence="2">DSM 11836 / MP</strain>
    </source>
</reference>
<accession>F0LL34</accession>
<organism evidence="1 2">
    <name type="scientific">Thermococcus barophilus (strain DSM 11836 / MP)</name>
    <dbReference type="NCBI Taxonomy" id="391623"/>
    <lineage>
        <taxon>Archaea</taxon>
        <taxon>Methanobacteriati</taxon>
        <taxon>Methanobacteriota</taxon>
        <taxon>Thermococci</taxon>
        <taxon>Thermococcales</taxon>
        <taxon>Thermococcaceae</taxon>
        <taxon>Thermococcus</taxon>
    </lineage>
</organism>
<evidence type="ECO:0000313" key="1">
    <source>
        <dbReference type="EMBL" id="ADT84941.1"/>
    </source>
</evidence>
<dbReference type="PATRIC" id="fig|391623.17.peg.1965"/>
<dbReference type="EMBL" id="CP002372">
    <property type="protein sequence ID" value="ADT84941.1"/>
    <property type="molecule type" value="Genomic_DNA"/>
</dbReference>
<keyword evidence="2" id="KW-1185">Reference proteome</keyword>
<dbReference type="Proteomes" id="UP000007478">
    <property type="component" value="Chromosome"/>
</dbReference>